<organism evidence="7 8">
    <name type="scientific">Ruminococcus bromii</name>
    <dbReference type="NCBI Taxonomy" id="40518"/>
    <lineage>
        <taxon>Bacteria</taxon>
        <taxon>Bacillati</taxon>
        <taxon>Bacillota</taxon>
        <taxon>Clostridia</taxon>
        <taxon>Eubacteriales</taxon>
        <taxon>Oscillospiraceae</taxon>
        <taxon>Ruminococcus</taxon>
    </lineage>
</organism>
<evidence type="ECO:0000313" key="8">
    <source>
        <dbReference type="Proteomes" id="UP000233425"/>
    </source>
</evidence>
<dbReference type="Gene3D" id="2.40.50.140">
    <property type="entry name" value="Nucleic acid-binding proteins"/>
    <property type="match status" value="1"/>
</dbReference>
<feature type="transmembrane region" description="Helical" evidence="5">
    <location>
        <begin position="7"/>
        <end position="33"/>
    </location>
</feature>
<evidence type="ECO:0000259" key="6">
    <source>
        <dbReference type="Pfam" id="PF01957"/>
    </source>
</evidence>
<dbReference type="RefSeq" id="WP_101029365.1">
    <property type="nucleotide sequence ID" value="NZ_CABMMZ010000068.1"/>
</dbReference>
<keyword evidence="4 5" id="KW-0472">Membrane</keyword>
<evidence type="ECO:0000256" key="2">
    <source>
        <dbReference type="ARBA" id="ARBA00022692"/>
    </source>
</evidence>
<sequence>MEQYMPIVWIGFAIFMLLCEGFTTQLVSIWFVLGSVCAAITTIFTSDITIQSAVFLAVSLVSLIVTRPLVKRFKKRNKTTGTNADRHIGQVGFMLTDLTDIDETAQAKVGAETWTVKSDKAPLLKGTKVKVLAIEGVKLIVEPVSE</sequence>
<dbReference type="EMBL" id="NNSR01000068">
    <property type="protein sequence ID" value="PKD27875.1"/>
    <property type="molecule type" value="Genomic_DNA"/>
</dbReference>
<keyword evidence="2 5" id="KW-0812">Transmembrane</keyword>
<evidence type="ECO:0000256" key="1">
    <source>
        <dbReference type="ARBA" id="ARBA00004141"/>
    </source>
</evidence>
<evidence type="ECO:0000256" key="4">
    <source>
        <dbReference type="ARBA" id="ARBA00023136"/>
    </source>
</evidence>
<dbReference type="SUPFAM" id="SSF141322">
    <property type="entry name" value="NfeD domain-like"/>
    <property type="match status" value="1"/>
</dbReference>
<reference evidence="7" key="1">
    <citation type="journal article" date="2018" name="Environ. Microbiol.">
        <title>Sporulation capability and amylosome conservation among diverse human colonic and rumen isolates of the keystone starch-degrader Ruminococcus bromii.</title>
        <authorList>
            <person name="Mukhopadhya I."/>
            <person name="Morais S."/>
            <person name="Laverde-Gomez J."/>
            <person name="Sheridan P.O."/>
            <person name="Walker A.W."/>
            <person name="Kelly W."/>
            <person name="Klieve A.V."/>
            <person name="Ouwerkerk D."/>
            <person name="Duncan S.H."/>
            <person name="Louis P."/>
            <person name="Koropatkin N."/>
            <person name="Cockburn D."/>
            <person name="Kibler R."/>
            <person name="Cooper P.J."/>
            <person name="Sandoval C."/>
            <person name="Crost E."/>
            <person name="Juge N."/>
            <person name="Bayer E.A."/>
            <person name="Flint H.J."/>
        </authorList>
    </citation>
    <scope>NUCLEOTIDE SEQUENCE [LARGE SCALE GENOMIC DNA]</scope>
    <source>
        <strain evidence="7">ATCC 27255</strain>
    </source>
</reference>
<dbReference type="Pfam" id="PF01957">
    <property type="entry name" value="NfeD"/>
    <property type="match status" value="1"/>
</dbReference>
<dbReference type="InterPro" id="IPR002810">
    <property type="entry name" value="NfeD-like_C"/>
</dbReference>
<dbReference type="GO" id="GO:0005886">
    <property type="term" value="C:plasma membrane"/>
    <property type="evidence" value="ECO:0007669"/>
    <property type="project" value="TreeGrafter"/>
</dbReference>
<proteinExistence type="predicted"/>
<keyword evidence="8" id="KW-1185">Reference proteome</keyword>
<feature type="transmembrane region" description="Helical" evidence="5">
    <location>
        <begin position="53"/>
        <end position="70"/>
    </location>
</feature>
<comment type="subcellular location">
    <subcellularLocation>
        <location evidence="1">Membrane</location>
        <topology evidence="1">Multi-pass membrane protein</topology>
    </subcellularLocation>
</comment>
<dbReference type="InterPro" id="IPR012340">
    <property type="entry name" value="NA-bd_OB-fold"/>
</dbReference>
<feature type="domain" description="NfeD-like C-terminal" evidence="6">
    <location>
        <begin position="84"/>
        <end position="143"/>
    </location>
</feature>
<accession>A0A2N0ULL0</accession>
<evidence type="ECO:0000256" key="5">
    <source>
        <dbReference type="SAM" id="Phobius"/>
    </source>
</evidence>
<dbReference type="Proteomes" id="UP000233425">
    <property type="component" value="Unassembled WGS sequence"/>
</dbReference>
<name>A0A2N0ULL0_9FIRM</name>
<evidence type="ECO:0000313" key="7">
    <source>
        <dbReference type="EMBL" id="PKD27875.1"/>
    </source>
</evidence>
<dbReference type="InterPro" id="IPR052165">
    <property type="entry name" value="Membrane_assoc_protease"/>
</dbReference>
<dbReference type="AlphaFoldDB" id="A0A2N0ULL0"/>
<gene>
    <name evidence="7" type="ORF">RBATCC27255_01397</name>
</gene>
<protein>
    <recommendedName>
        <fullName evidence="6">NfeD-like C-terminal domain-containing protein</fullName>
    </recommendedName>
</protein>
<keyword evidence="3 5" id="KW-1133">Transmembrane helix</keyword>
<dbReference type="PANTHER" id="PTHR33507">
    <property type="entry name" value="INNER MEMBRANE PROTEIN YBBJ"/>
    <property type="match status" value="1"/>
</dbReference>
<dbReference type="PANTHER" id="PTHR33507:SF3">
    <property type="entry name" value="INNER MEMBRANE PROTEIN YBBJ"/>
    <property type="match status" value="1"/>
</dbReference>
<evidence type="ECO:0000256" key="3">
    <source>
        <dbReference type="ARBA" id="ARBA00022989"/>
    </source>
</evidence>
<comment type="caution">
    <text evidence="7">The sequence shown here is derived from an EMBL/GenBank/DDBJ whole genome shotgun (WGS) entry which is preliminary data.</text>
</comment>